<dbReference type="CDD" id="cd21122">
    <property type="entry name" value="SPASM_rSAM"/>
    <property type="match status" value="1"/>
</dbReference>
<keyword evidence="2" id="KW-0004">4Fe-4S</keyword>
<dbReference type="GO" id="GO:0046872">
    <property type="term" value="F:metal ion binding"/>
    <property type="evidence" value="ECO:0007669"/>
    <property type="project" value="UniProtKB-KW"/>
</dbReference>
<name>A0A9D1CMQ8_9FIRM</name>
<protein>
    <submittedName>
        <fullName evidence="9">SPASM domain-containing protein</fullName>
    </submittedName>
</protein>
<evidence type="ECO:0000256" key="6">
    <source>
        <dbReference type="ARBA" id="ARBA00023004"/>
    </source>
</evidence>
<dbReference type="SUPFAM" id="SSF102114">
    <property type="entry name" value="Radical SAM enzymes"/>
    <property type="match status" value="1"/>
</dbReference>
<comment type="cofactor">
    <cofactor evidence="1">
        <name>[4Fe-4S] cluster</name>
        <dbReference type="ChEBI" id="CHEBI:49883"/>
    </cofactor>
</comment>
<dbReference type="Pfam" id="PF04055">
    <property type="entry name" value="Radical_SAM"/>
    <property type="match status" value="1"/>
</dbReference>
<keyword evidence="3" id="KW-0949">S-adenosyl-L-methionine</keyword>
<evidence type="ECO:0000313" key="10">
    <source>
        <dbReference type="Proteomes" id="UP000886796"/>
    </source>
</evidence>
<keyword evidence="7" id="KW-0411">Iron-sulfur</keyword>
<comment type="caution">
    <text evidence="9">The sequence shown here is derived from an EMBL/GenBank/DDBJ whole genome shotgun (WGS) entry which is preliminary data.</text>
</comment>
<dbReference type="PROSITE" id="PS01305">
    <property type="entry name" value="MOAA_NIFB_PQQE"/>
    <property type="match status" value="1"/>
</dbReference>
<dbReference type="InterPro" id="IPR023885">
    <property type="entry name" value="4Fe4S-binding_SPASM_dom"/>
</dbReference>
<dbReference type="EMBL" id="DVFK01000120">
    <property type="protein sequence ID" value="HIQ68690.1"/>
    <property type="molecule type" value="Genomic_DNA"/>
</dbReference>
<dbReference type="GO" id="GO:0016491">
    <property type="term" value="F:oxidoreductase activity"/>
    <property type="evidence" value="ECO:0007669"/>
    <property type="project" value="UniProtKB-KW"/>
</dbReference>
<evidence type="ECO:0000256" key="5">
    <source>
        <dbReference type="ARBA" id="ARBA00023002"/>
    </source>
</evidence>
<evidence type="ECO:0000256" key="1">
    <source>
        <dbReference type="ARBA" id="ARBA00001966"/>
    </source>
</evidence>
<dbReference type="PANTHER" id="PTHR11228">
    <property type="entry name" value="RADICAL SAM DOMAIN PROTEIN"/>
    <property type="match status" value="1"/>
</dbReference>
<evidence type="ECO:0000256" key="3">
    <source>
        <dbReference type="ARBA" id="ARBA00022691"/>
    </source>
</evidence>
<proteinExistence type="predicted"/>
<gene>
    <name evidence="9" type="ORF">IAB74_09315</name>
</gene>
<evidence type="ECO:0000256" key="4">
    <source>
        <dbReference type="ARBA" id="ARBA00022723"/>
    </source>
</evidence>
<dbReference type="InterPro" id="IPR000385">
    <property type="entry name" value="MoaA_NifB_PqqE_Fe-S-bd_CS"/>
</dbReference>
<dbReference type="Gene3D" id="3.20.20.70">
    <property type="entry name" value="Aldolase class I"/>
    <property type="match status" value="1"/>
</dbReference>
<dbReference type="InterPro" id="IPR013785">
    <property type="entry name" value="Aldolase_TIM"/>
</dbReference>
<dbReference type="InterPro" id="IPR007197">
    <property type="entry name" value="rSAM"/>
</dbReference>
<dbReference type="AlphaFoldDB" id="A0A9D1CMQ8"/>
<keyword evidence="5" id="KW-0560">Oxidoreductase</keyword>
<dbReference type="PROSITE" id="PS51918">
    <property type="entry name" value="RADICAL_SAM"/>
    <property type="match status" value="1"/>
</dbReference>
<feature type="domain" description="Radical SAM core" evidence="8">
    <location>
        <begin position="1"/>
        <end position="189"/>
    </location>
</feature>
<dbReference type="Pfam" id="PF13186">
    <property type="entry name" value="SPASM"/>
    <property type="match status" value="1"/>
</dbReference>
<accession>A0A9D1CMQ8</accession>
<dbReference type="GO" id="GO:0051539">
    <property type="term" value="F:4 iron, 4 sulfur cluster binding"/>
    <property type="evidence" value="ECO:0007669"/>
    <property type="project" value="UniProtKB-KW"/>
</dbReference>
<sequence>MKPFRKIYVEISNRCNLRCSFCPGTARPLGAMTEENFARLLPKLAPFTDFLYFHLMGEPLCHPQLERFLELAGEAGFRVILTTNGTLLSRMQEVLLAAPALHKVNISLQAFEGSGMAVDFDTYLAGCFGFGQAAAGKKIVCYRLWNRGGLDSCNPAILRGLEGHFPQPWVQERRGIRLSHRVYLELGEKFDWPDLSAPQTAGEIHCYGLKDQLGILWDGTVVPCCLDHEGDIPLGNVFQQELSEILTSPRAEALKKGFQTGNPPEPLCRRCGYATRFSAAAAAGSAR</sequence>
<dbReference type="InterPro" id="IPR058240">
    <property type="entry name" value="rSAM_sf"/>
</dbReference>
<dbReference type="SFLD" id="SFLDG01067">
    <property type="entry name" value="SPASM/twitch_domain_containing"/>
    <property type="match status" value="1"/>
</dbReference>
<reference evidence="9" key="1">
    <citation type="submission" date="2020-10" db="EMBL/GenBank/DDBJ databases">
        <authorList>
            <person name="Gilroy R."/>
        </authorList>
    </citation>
    <scope>NUCLEOTIDE SEQUENCE</scope>
    <source>
        <strain evidence="9">13361</strain>
    </source>
</reference>
<evidence type="ECO:0000313" key="9">
    <source>
        <dbReference type="EMBL" id="HIQ68690.1"/>
    </source>
</evidence>
<evidence type="ECO:0000256" key="7">
    <source>
        <dbReference type="ARBA" id="ARBA00023014"/>
    </source>
</evidence>
<dbReference type="PANTHER" id="PTHR11228:SF7">
    <property type="entry name" value="PQQA PEPTIDE CYCLASE"/>
    <property type="match status" value="1"/>
</dbReference>
<dbReference type="InterPro" id="IPR050377">
    <property type="entry name" value="Radical_SAM_PqqE_MftC-like"/>
</dbReference>
<keyword evidence="4" id="KW-0479">Metal-binding</keyword>
<keyword evidence="6" id="KW-0408">Iron</keyword>
<dbReference type="CDD" id="cd01335">
    <property type="entry name" value="Radical_SAM"/>
    <property type="match status" value="1"/>
</dbReference>
<dbReference type="SFLD" id="SFLDS00029">
    <property type="entry name" value="Radical_SAM"/>
    <property type="match status" value="1"/>
</dbReference>
<evidence type="ECO:0000256" key="2">
    <source>
        <dbReference type="ARBA" id="ARBA00022485"/>
    </source>
</evidence>
<reference evidence="9" key="2">
    <citation type="journal article" date="2021" name="PeerJ">
        <title>Extensive microbial diversity within the chicken gut microbiome revealed by metagenomics and culture.</title>
        <authorList>
            <person name="Gilroy R."/>
            <person name="Ravi A."/>
            <person name="Getino M."/>
            <person name="Pursley I."/>
            <person name="Horton D.L."/>
            <person name="Alikhan N.F."/>
            <person name="Baker D."/>
            <person name="Gharbi K."/>
            <person name="Hall N."/>
            <person name="Watson M."/>
            <person name="Adriaenssens E.M."/>
            <person name="Foster-Nyarko E."/>
            <person name="Jarju S."/>
            <person name="Secka A."/>
            <person name="Antonio M."/>
            <person name="Oren A."/>
            <person name="Chaudhuri R.R."/>
            <person name="La Ragione R."/>
            <person name="Hildebrand F."/>
            <person name="Pallen M.J."/>
        </authorList>
    </citation>
    <scope>NUCLEOTIDE SEQUENCE</scope>
    <source>
        <strain evidence="9">13361</strain>
    </source>
</reference>
<dbReference type="Proteomes" id="UP000886796">
    <property type="component" value="Unassembled WGS sequence"/>
</dbReference>
<evidence type="ECO:0000259" key="8">
    <source>
        <dbReference type="PROSITE" id="PS51918"/>
    </source>
</evidence>
<organism evidence="9 10">
    <name type="scientific">Candidatus Faecousia excrementigallinarum</name>
    <dbReference type="NCBI Taxonomy" id="2840806"/>
    <lineage>
        <taxon>Bacteria</taxon>
        <taxon>Bacillati</taxon>
        <taxon>Bacillota</taxon>
        <taxon>Clostridia</taxon>
        <taxon>Eubacteriales</taxon>
        <taxon>Oscillospiraceae</taxon>
        <taxon>Faecousia</taxon>
    </lineage>
</organism>